<evidence type="ECO:0000313" key="2">
    <source>
        <dbReference type="EMBL" id="CRL60888.1"/>
    </source>
</evidence>
<dbReference type="PROSITE" id="PS51725">
    <property type="entry name" value="ABM"/>
    <property type="match status" value="1"/>
</dbReference>
<organism evidence="2 3">
    <name type="scientific">Proteus penneri</name>
    <dbReference type="NCBI Taxonomy" id="102862"/>
    <lineage>
        <taxon>Bacteria</taxon>
        <taxon>Pseudomonadati</taxon>
        <taxon>Pseudomonadota</taxon>
        <taxon>Gammaproteobacteria</taxon>
        <taxon>Enterobacterales</taxon>
        <taxon>Morganellaceae</taxon>
        <taxon>Proteus</taxon>
    </lineage>
</organism>
<dbReference type="Proteomes" id="UP000183920">
    <property type="component" value="Unassembled WGS sequence"/>
</dbReference>
<dbReference type="SUPFAM" id="SSF54909">
    <property type="entry name" value="Dimeric alpha+beta barrel"/>
    <property type="match status" value="1"/>
</dbReference>
<dbReference type="Gene3D" id="3.30.70.100">
    <property type="match status" value="1"/>
</dbReference>
<protein>
    <submittedName>
        <fullName evidence="2">Putative monooxygenase YcnE</fullName>
    </submittedName>
</protein>
<sequence length="96" mass="11115">MNNIRLIATIVAKENYESDVLSACLAMIKPSHQDEGCIQYELHKDTTQPRTFIFFEIWENQSAIDKHNETAHMKTFIGNLKDKTDSLEIKFIEKLA</sequence>
<reference evidence="3" key="1">
    <citation type="submission" date="2015-06" db="EMBL/GenBank/DDBJ databases">
        <authorList>
            <person name="Urmite Genomes"/>
        </authorList>
    </citation>
    <scope>NUCLEOTIDE SEQUENCE [LARGE SCALE GENOMIC DNA]</scope>
    <source>
        <strain evidence="3">CSUR P1867</strain>
    </source>
</reference>
<evidence type="ECO:0000259" key="1">
    <source>
        <dbReference type="PROSITE" id="PS51725"/>
    </source>
</evidence>
<dbReference type="InterPro" id="IPR011008">
    <property type="entry name" value="Dimeric_a/b-barrel"/>
</dbReference>
<accession>A0A0G4Q4N0</accession>
<dbReference type="EMBL" id="CVRY01000002">
    <property type="protein sequence ID" value="CRL60888.1"/>
    <property type="molecule type" value="Genomic_DNA"/>
</dbReference>
<dbReference type="InterPro" id="IPR007138">
    <property type="entry name" value="ABM_dom"/>
</dbReference>
<keyword evidence="2" id="KW-0560">Oxidoreductase</keyword>
<dbReference type="AlphaFoldDB" id="A0A0G4Q4N0"/>
<proteinExistence type="predicted"/>
<dbReference type="GO" id="GO:0005829">
    <property type="term" value="C:cytosol"/>
    <property type="evidence" value="ECO:0007669"/>
    <property type="project" value="TreeGrafter"/>
</dbReference>
<dbReference type="PANTHER" id="PTHR33336">
    <property type="entry name" value="QUINOL MONOOXYGENASE YGIN-RELATED"/>
    <property type="match status" value="1"/>
</dbReference>
<gene>
    <name evidence="2" type="primary">ycnE</name>
    <name evidence="2" type="ORF">BN1804_01181</name>
</gene>
<dbReference type="PANTHER" id="PTHR33336:SF3">
    <property type="entry name" value="ABM DOMAIN-CONTAINING PROTEIN"/>
    <property type="match status" value="1"/>
</dbReference>
<keyword evidence="2" id="KW-0503">Monooxygenase</keyword>
<evidence type="ECO:0000313" key="3">
    <source>
        <dbReference type="Proteomes" id="UP000183920"/>
    </source>
</evidence>
<dbReference type="GO" id="GO:0004497">
    <property type="term" value="F:monooxygenase activity"/>
    <property type="evidence" value="ECO:0007669"/>
    <property type="project" value="UniProtKB-KW"/>
</dbReference>
<name>A0A0G4Q4N0_9GAMM</name>
<dbReference type="RefSeq" id="WP_072063312.1">
    <property type="nucleotide sequence ID" value="NZ_CVRY01000002.1"/>
</dbReference>
<feature type="domain" description="ABM" evidence="1">
    <location>
        <begin position="4"/>
        <end position="92"/>
    </location>
</feature>
<dbReference type="InterPro" id="IPR050744">
    <property type="entry name" value="AI-2_Isomerase_LsrG"/>
</dbReference>
<dbReference type="Pfam" id="PF03992">
    <property type="entry name" value="ABM"/>
    <property type="match status" value="1"/>
</dbReference>